<sequence>MTSAVLLLTGRRKAALAVVAAGAAVALLEDPEGVRKFWSDVPDYVKAGQRLLGRLEGIIEQVADQGQTLKDVLRRG</sequence>
<keyword evidence="2" id="KW-1185">Reference proteome</keyword>
<accession>A0A2Z5FTD3</accession>
<dbReference type="KEGG" id="abas:ACPOL_0373"/>
<protein>
    <submittedName>
        <fullName evidence="1">Uncharacterized protein</fullName>
    </submittedName>
</protein>
<dbReference type="Proteomes" id="UP000253606">
    <property type="component" value="Chromosome"/>
</dbReference>
<reference evidence="1 2" key="1">
    <citation type="journal article" date="2018" name="Front. Microbiol.">
        <title>Hydrolytic Capabilities as a Key to Environmental Success: Chitinolytic and Cellulolytic Acidobacteria From Acidic Sub-arctic Soils and Boreal Peatlands.</title>
        <authorList>
            <person name="Belova S.E."/>
            <person name="Ravin N.V."/>
            <person name="Pankratov T.A."/>
            <person name="Rakitin A.L."/>
            <person name="Ivanova A.A."/>
            <person name="Beletsky A.V."/>
            <person name="Mardanov A.V."/>
            <person name="Sinninghe Damste J.S."/>
            <person name="Dedysh S.N."/>
        </authorList>
    </citation>
    <scope>NUCLEOTIDE SEQUENCE [LARGE SCALE GENOMIC DNA]</scope>
    <source>
        <strain evidence="1 2">SBC82</strain>
    </source>
</reference>
<dbReference type="EMBL" id="CP030840">
    <property type="protein sequence ID" value="AXC09754.1"/>
    <property type="molecule type" value="Genomic_DNA"/>
</dbReference>
<organism evidence="1 2">
    <name type="scientific">Acidisarcina polymorpha</name>
    <dbReference type="NCBI Taxonomy" id="2211140"/>
    <lineage>
        <taxon>Bacteria</taxon>
        <taxon>Pseudomonadati</taxon>
        <taxon>Acidobacteriota</taxon>
        <taxon>Terriglobia</taxon>
        <taxon>Terriglobales</taxon>
        <taxon>Acidobacteriaceae</taxon>
        <taxon>Acidisarcina</taxon>
    </lineage>
</organism>
<name>A0A2Z5FTD3_9BACT</name>
<gene>
    <name evidence="1" type="ORF">ACPOL_0373</name>
</gene>
<evidence type="ECO:0000313" key="1">
    <source>
        <dbReference type="EMBL" id="AXC09754.1"/>
    </source>
</evidence>
<dbReference type="AlphaFoldDB" id="A0A2Z5FTD3"/>
<proteinExistence type="predicted"/>
<evidence type="ECO:0000313" key="2">
    <source>
        <dbReference type="Proteomes" id="UP000253606"/>
    </source>
</evidence>